<name>A0ABV3DEL6_9ACTN</name>
<dbReference type="GO" id="GO:0016301">
    <property type="term" value="F:kinase activity"/>
    <property type="evidence" value="ECO:0007669"/>
    <property type="project" value="UniProtKB-KW"/>
</dbReference>
<evidence type="ECO:0000259" key="6">
    <source>
        <dbReference type="Pfam" id="PF02782"/>
    </source>
</evidence>
<dbReference type="InterPro" id="IPR043129">
    <property type="entry name" value="ATPase_NBD"/>
</dbReference>
<evidence type="ECO:0000256" key="3">
    <source>
        <dbReference type="ARBA" id="ARBA00022679"/>
    </source>
</evidence>
<reference evidence="7 8" key="1">
    <citation type="submission" date="2024-06" db="EMBL/GenBank/DDBJ databases">
        <title>The Natural Products Discovery Center: Release of the First 8490 Sequenced Strains for Exploring Actinobacteria Biosynthetic Diversity.</title>
        <authorList>
            <person name="Kalkreuter E."/>
            <person name="Kautsar S.A."/>
            <person name="Yang D."/>
            <person name="Bader C.D."/>
            <person name="Teijaro C.N."/>
            <person name="Fluegel L."/>
            <person name="Davis C.M."/>
            <person name="Simpson J.R."/>
            <person name="Lauterbach L."/>
            <person name="Steele A.D."/>
            <person name="Gui C."/>
            <person name="Meng S."/>
            <person name="Li G."/>
            <person name="Viehrig K."/>
            <person name="Ye F."/>
            <person name="Su P."/>
            <person name="Kiefer A.F."/>
            <person name="Nichols A."/>
            <person name="Cepeda A.J."/>
            <person name="Yan W."/>
            <person name="Fan B."/>
            <person name="Jiang Y."/>
            <person name="Adhikari A."/>
            <person name="Zheng C.-J."/>
            <person name="Schuster L."/>
            <person name="Cowan T.M."/>
            <person name="Smanski M.J."/>
            <person name="Chevrette M.G."/>
            <person name="De Carvalho L.P.S."/>
            <person name="Shen B."/>
        </authorList>
    </citation>
    <scope>NUCLEOTIDE SEQUENCE [LARGE SCALE GENOMIC DNA]</scope>
    <source>
        <strain evidence="7 8">NPDC048946</strain>
    </source>
</reference>
<keyword evidence="2" id="KW-0119">Carbohydrate metabolism</keyword>
<dbReference type="Gene3D" id="3.30.420.40">
    <property type="match status" value="2"/>
</dbReference>
<protein>
    <submittedName>
        <fullName evidence="7">FGGY-family carbohydrate kinase</fullName>
        <ecNumber evidence="7">2.7.1.-</ecNumber>
    </submittedName>
</protein>
<dbReference type="Pfam" id="PF02782">
    <property type="entry name" value="FGGY_C"/>
    <property type="match status" value="1"/>
</dbReference>
<comment type="similarity">
    <text evidence="1">Belongs to the FGGY kinase family.</text>
</comment>
<dbReference type="EMBL" id="JBEZFP010000023">
    <property type="protein sequence ID" value="MEU8134173.1"/>
    <property type="molecule type" value="Genomic_DNA"/>
</dbReference>
<organism evidence="7 8">
    <name type="scientific">Streptodolium elevatio</name>
    <dbReference type="NCBI Taxonomy" id="3157996"/>
    <lineage>
        <taxon>Bacteria</taxon>
        <taxon>Bacillati</taxon>
        <taxon>Actinomycetota</taxon>
        <taxon>Actinomycetes</taxon>
        <taxon>Kitasatosporales</taxon>
        <taxon>Streptomycetaceae</taxon>
        <taxon>Streptodolium</taxon>
    </lineage>
</organism>
<accession>A0ABV3DEL6</accession>
<dbReference type="InterPro" id="IPR018485">
    <property type="entry name" value="FGGY_C"/>
</dbReference>
<dbReference type="PANTHER" id="PTHR43095">
    <property type="entry name" value="SUGAR KINASE"/>
    <property type="match status" value="1"/>
</dbReference>
<comment type="caution">
    <text evidence="7">The sequence shown here is derived from an EMBL/GenBank/DDBJ whole genome shotgun (WGS) entry which is preliminary data.</text>
</comment>
<dbReference type="PIRSF" id="PIRSF000538">
    <property type="entry name" value="GlpK"/>
    <property type="match status" value="1"/>
</dbReference>
<evidence type="ECO:0000259" key="5">
    <source>
        <dbReference type="Pfam" id="PF00370"/>
    </source>
</evidence>
<evidence type="ECO:0000256" key="4">
    <source>
        <dbReference type="ARBA" id="ARBA00022777"/>
    </source>
</evidence>
<keyword evidence="8" id="KW-1185">Reference proteome</keyword>
<feature type="domain" description="Carbohydrate kinase FGGY N-terminal" evidence="5">
    <location>
        <begin position="6"/>
        <end position="240"/>
    </location>
</feature>
<dbReference type="EC" id="2.7.1.-" evidence="7"/>
<evidence type="ECO:0000256" key="1">
    <source>
        <dbReference type="ARBA" id="ARBA00009156"/>
    </source>
</evidence>
<evidence type="ECO:0000256" key="2">
    <source>
        <dbReference type="ARBA" id="ARBA00022629"/>
    </source>
</evidence>
<feature type="domain" description="Carbohydrate kinase FGGY C-terminal" evidence="6">
    <location>
        <begin position="297"/>
        <end position="431"/>
    </location>
</feature>
<keyword evidence="3 7" id="KW-0808">Transferase</keyword>
<evidence type="ECO:0000313" key="7">
    <source>
        <dbReference type="EMBL" id="MEU8134173.1"/>
    </source>
</evidence>
<sequence length="485" mass="49925">MGDTVFVGLDMGTSVAKAAAFADDGTALRVESTPVSLGGRGGHLEQDVEEVWRAAAGVLAAVIGDDRPELVAVTGQGDGLWLVDADGRAVRPAVSWLDGRAGGLVADWMADGVAERLYRRTGNVLFPGSAGPLLAWLDRHEPAALDAATTAASCKDVLHLRLTGERGTDLSDASVPFLDPLTRTYAPDVLDALGLGHRAGLLPPIARTLPYGQAHGGTPGLPVGTPVTSGPYDLPACAIGAGVTEPGDGLLTVGTTLACQVLVETVALDAEPVGFHLATSRPDRHLRALPAMTGTAALDWVLTLTGGTHAQVSGMLDESPRGARGVAALPYLSPSGERSPFVDPAARAEFTGLDLRAGRADLVRAVCEAIAFAARHCLEAAGLTGELAVCGGGSRNRAWLRVFADVLGRPLRVARGPEPGARGAVLAGVAARAGDFGGGLDAAAWTLPDAIVDPDPAGVAHYEQAYADYLFRVDSARARWHGTRA</sequence>
<dbReference type="SUPFAM" id="SSF53067">
    <property type="entry name" value="Actin-like ATPase domain"/>
    <property type="match status" value="2"/>
</dbReference>
<keyword evidence="4 7" id="KW-0418">Kinase</keyword>
<dbReference type="Pfam" id="PF00370">
    <property type="entry name" value="FGGY_N"/>
    <property type="match status" value="1"/>
</dbReference>
<dbReference type="InterPro" id="IPR018484">
    <property type="entry name" value="FGGY_N"/>
</dbReference>
<dbReference type="Proteomes" id="UP001551482">
    <property type="component" value="Unassembled WGS sequence"/>
</dbReference>
<keyword evidence="2" id="KW-0859">Xylose metabolism</keyword>
<proteinExistence type="inferred from homology"/>
<dbReference type="InterPro" id="IPR000577">
    <property type="entry name" value="Carb_kinase_FGGY"/>
</dbReference>
<gene>
    <name evidence="7" type="ORF">AB0C36_11745</name>
</gene>
<evidence type="ECO:0000313" key="8">
    <source>
        <dbReference type="Proteomes" id="UP001551482"/>
    </source>
</evidence>
<dbReference type="RefSeq" id="WP_358352609.1">
    <property type="nucleotide sequence ID" value="NZ_JBEZFP010000023.1"/>
</dbReference>
<dbReference type="PANTHER" id="PTHR43095:SF5">
    <property type="entry name" value="XYLULOSE KINASE"/>
    <property type="match status" value="1"/>
</dbReference>
<dbReference type="InterPro" id="IPR050406">
    <property type="entry name" value="FGGY_Carb_Kinase"/>
</dbReference>